<organism evidence="6 7">
    <name type="scientific">Huso huso</name>
    <name type="common">Beluga</name>
    <name type="synonym">Acipenser huso</name>
    <dbReference type="NCBI Taxonomy" id="61971"/>
    <lineage>
        <taxon>Eukaryota</taxon>
        <taxon>Metazoa</taxon>
        <taxon>Chordata</taxon>
        <taxon>Craniata</taxon>
        <taxon>Vertebrata</taxon>
        <taxon>Euteleostomi</taxon>
        <taxon>Actinopterygii</taxon>
        <taxon>Chondrostei</taxon>
        <taxon>Acipenseriformes</taxon>
        <taxon>Acipenseridae</taxon>
        <taxon>Huso</taxon>
    </lineage>
</organism>
<protein>
    <submittedName>
        <fullName evidence="6">Rho GTPase-activating protein 20-like</fullName>
    </submittedName>
</protein>
<dbReference type="PANTHER" id="PTHR23179">
    <property type="entry name" value="T-CELL ACTIVATION RHO GTPASE ACTIVATING PROTEIN-RELATED"/>
    <property type="match status" value="1"/>
</dbReference>
<evidence type="ECO:0000259" key="4">
    <source>
        <dbReference type="PROSITE" id="PS50200"/>
    </source>
</evidence>
<evidence type="ECO:0000259" key="5">
    <source>
        <dbReference type="PROSITE" id="PS50238"/>
    </source>
</evidence>
<evidence type="ECO:0000313" key="7">
    <source>
        <dbReference type="Proteomes" id="UP001369086"/>
    </source>
</evidence>
<dbReference type="SUPFAM" id="SSF50729">
    <property type="entry name" value="PH domain-like"/>
    <property type="match status" value="1"/>
</dbReference>
<dbReference type="InterPro" id="IPR011993">
    <property type="entry name" value="PH-like_dom_sf"/>
</dbReference>
<dbReference type="SUPFAM" id="SSF48350">
    <property type="entry name" value="GTPase activation domain, GAP"/>
    <property type="match status" value="1"/>
</dbReference>
<dbReference type="SMART" id="SM00233">
    <property type="entry name" value="PH"/>
    <property type="match status" value="1"/>
</dbReference>
<feature type="compositionally biased region" description="Basic and acidic residues" evidence="3">
    <location>
        <begin position="11"/>
        <end position="29"/>
    </location>
</feature>
<dbReference type="PROSITE" id="PS50200">
    <property type="entry name" value="RA"/>
    <property type="match status" value="1"/>
</dbReference>
<dbReference type="InterPro" id="IPR001849">
    <property type="entry name" value="PH_domain"/>
</dbReference>
<feature type="domain" description="Rho-GAP" evidence="5">
    <location>
        <begin position="356"/>
        <end position="542"/>
    </location>
</feature>
<dbReference type="InterPro" id="IPR047887">
    <property type="entry name" value="ARHGAP20_PH"/>
</dbReference>
<dbReference type="InterPro" id="IPR000198">
    <property type="entry name" value="RhoGAP_dom"/>
</dbReference>
<feature type="region of interest" description="Disordered" evidence="3">
    <location>
        <begin position="880"/>
        <end position="941"/>
    </location>
</feature>
<reference evidence="6 7" key="1">
    <citation type="submission" date="2021-05" db="EMBL/GenBank/DDBJ databases">
        <authorList>
            <person name="Zahm M."/>
            <person name="Klopp C."/>
            <person name="Cabau C."/>
            <person name="Kuhl H."/>
            <person name="Suciu R."/>
            <person name="Ciorpac M."/>
            <person name="Holostenco D."/>
            <person name="Gessner J."/>
            <person name="Wuertz S."/>
            <person name="Hohne C."/>
            <person name="Stock M."/>
            <person name="Gislard M."/>
            <person name="Lluch J."/>
            <person name="Milhes M."/>
            <person name="Lampietro C."/>
            <person name="Lopez Roques C."/>
            <person name="Donnadieu C."/>
            <person name="Du K."/>
            <person name="Schartl M."/>
            <person name="Guiguen Y."/>
        </authorList>
    </citation>
    <scope>NUCLEOTIDE SEQUENCE [LARGE SCALE GENOMIC DNA]</scope>
    <source>
        <strain evidence="6">Hh-F2</strain>
        <tissue evidence="6">Blood</tissue>
    </source>
</reference>
<dbReference type="SMART" id="SM00324">
    <property type="entry name" value="RhoGAP"/>
    <property type="match status" value="1"/>
</dbReference>
<keyword evidence="7" id="KW-1185">Reference proteome</keyword>
<sequence length="1141" mass="127675">MTPQQNNCSHLKGDSDAVRSRIQEREKKMKTTMQRRRSAPSAISKALSKSRTQSRDGPLSPASTINGSLIQAFSAQNSAFIMEERVQLTTGLQTQERHLFLYSDTLIIAKSKSSSSLKLKEQVRVCELWIASCIDVVSERKMNPETSFVIGWPTTNYVVTLSSSEAKGKWLSALQWQINEMKQEEYQKKIALKIMLLDVGNHTSSTMTLNVGSTDTAEKVIKLSTQQLGSPGQPSDYHLWVMSGKEETPYPLIGHELPFSIIMNCLRDSADQPSRANNNILAHDGALLLEQLPWERQCQFILKPRPVARSHVRTDSFQKHNKRKKSLIDWALRRGSSSPSGSQLGSPTSPRKLFGHSLPSICPSGKLPKPIMDMLCLLYHEGPSTMGIFRRSANAKTCKELKERLNSGDAVQVEGESVFVAAAVITDFLRNIPGSILSAALYHKWMEAMERNNSEEKLEAIKRLVERLPEANVMLLRYLFALLHHIERRSEENQMTAFNLALCIAPNMLWLPVSTGPEEESRSTRKVAMLVQLLIEKAPAIFGEDIVSLFNKHHKDQLSSSEDALGEYSFQQQYSLDEFDSTFSEQEKPKTLNRKERDSFFLPLNDSVLKEEKEDWGLLDEMDAYKKKVLNEDSAYSCDNLDEVSFRSSGSVCSLATLQSIRSTRDRCSSEPSVCMSSQLLSRLHEPVARQSSCDAAMIRGQTDCSQYMQKLRLDSPTVLEGDASPRVNNRTKPGLWRSPQIASRIRHLGPHRMNLSNRSSFSSLSSTTTSPSASSLSSLDSAFSYCSDSLFSPAEVSSLPLMFGTSTRLQPLSPEFPSKFPKDWSMTLPASMAREPCDLDWYEEYDEKDEENNNCINEIEDTAGSRVPEEVQEAYCESTLSVNSYRSAEDDGGDSEHEGRETEPSQAGVGKNQESMELEPEFGACDSESKPQRIETSVKHIEMVRPKTGKDKMKRTKITFYMAPGKVKMNNHSEQSEKEKPTISVNVSGSGDDPPVSAEHQSQTVKVYIPQTVFYGQNTPLVLQSVSTRQNSEVPDVQVQTEMNGPAEAAAASIEHLPTSKTHSKAASTIRHTIRIILPASVRNTVKEYFLHGDAKNCHTDAKAVEKELVRSKLEWQNRKHTSTPKETLGKMGFGEESFI</sequence>
<name>A0ABR0YMY2_HUSHU</name>
<dbReference type="EMBL" id="JAHFZB010000027">
    <property type="protein sequence ID" value="KAK6473781.1"/>
    <property type="molecule type" value="Genomic_DNA"/>
</dbReference>
<dbReference type="CDD" id="cd13319">
    <property type="entry name" value="PH_RARhoGAP"/>
    <property type="match status" value="1"/>
</dbReference>
<feature type="compositionally biased region" description="Basic and acidic residues" evidence="3">
    <location>
        <begin position="928"/>
        <end position="941"/>
    </location>
</feature>
<dbReference type="InterPro" id="IPR000159">
    <property type="entry name" value="RA_dom"/>
</dbReference>
<evidence type="ECO:0000256" key="3">
    <source>
        <dbReference type="SAM" id="MobiDB-lite"/>
    </source>
</evidence>
<feature type="region of interest" description="Disordered" evidence="3">
    <location>
        <begin position="969"/>
        <end position="1003"/>
    </location>
</feature>
<proteinExistence type="predicted"/>
<dbReference type="InterPro" id="IPR008936">
    <property type="entry name" value="Rho_GTPase_activation_prot"/>
</dbReference>
<evidence type="ECO:0000256" key="1">
    <source>
        <dbReference type="ARBA" id="ARBA00022468"/>
    </source>
</evidence>
<dbReference type="Pfam" id="PF22286">
    <property type="entry name" value="RHG20_PH"/>
    <property type="match status" value="1"/>
</dbReference>
<evidence type="ECO:0000256" key="2">
    <source>
        <dbReference type="ARBA" id="ARBA00022553"/>
    </source>
</evidence>
<feature type="domain" description="Ras-associating" evidence="4">
    <location>
        <begin position="206"/>
        <end position="307"/>
    </location>
</feature>
<keyword evidence="2" id="KW-0597">Phosphoprotein</keyword>
<dbReference type="Gene3D" id="1.10.555.10">
    <property type="entry name" value="Rho GTPase activation protein"/>
    <property type="match status" value="1"/>
</dbReference>
<feature type="region of interest" description="Disordered" evidence="3">
    <location>
        <begin position="1119"/>
        <end position="1141"/>
    </location>
</feature>
<dbReference type="CDD" id="cd17115">
    <property type="entry name" value="RA_RHG20"/>
    <property type="match status" value="1"/>
</dbReference>
<dbReference type="PROSITE" id="PS50238">
    <property type="entry name" value="RHOGAP"/>
    <property type="match status" value="1"/>
</dbReference>
<dbReference type="PANTHER" id="PTHR23179:SF36">
    <property type="entry name" value="RHO-GAP DOMAIN-CONTAINING PROTEIN"/>
    <property type="match status" value="1"/>
</dbReference>
<dbReference type="Pfam" id="PF00788">
    <property type="entry name" value="RA"/>
    <property type="match status" value="1"/>
</dbReference>
<feature type="region of interest" description="Disordered" evidence="3">
    <location>
        <begin position="753"/>
        <end position="776"/>
    </location>
</feature>
<feature type="compositionally biased region" description="Low complexity" evidence="3">
    <location>
        <begin position="760"/>
        <end position="776"/>
    </location>
</feature>
<dbReference type="Proteomes" id="UP001369086">
    <property type="component" value="Unassembled WGS sequence"/>
</dbReference>
<dbReference type="CDD" id="cd04402">
    <property type="entry name" value="RhoGAP_ARHGAP20"/>
    <property type="match status" value="1"/>
</dbReference>
<feature type="region of interest" description="Disordered" evidence="3">
    <location>
        <begin position="1"/>
        <end position="61"/>
    </location>
</feature>
<gene>
    <name evidence="6" type="ORF">HHUSO_G27278</name>
</gene>
<dbReference type="InterPro" id="IPR047888">
    <property type="entry name" value="ARHGAP20_RA"/>
</dbReference>
<comment type="caution">
    <text evidence="6">The sequence shown here is derived from an EMBL/GenBank/DDBJ whole genome shotgun (WGS) entry which is preliminary data.</text>
</comment>
<dbReference type="Gene3D" id="2.30.29.30">
    <property type="entry name" value="Pleckstrin-homology domain (PH domain)/Phosphotyrosine-binding domain (PTB)"/>
    <property type="match status" value="1"/>
</dbReference>
<dbReference type="Pfam" id="PF00620">
    <property type="entry name" value="RhoGAP"/>
    <property type="match status" value="1"/>
</dbReference>
<keyword evidence="1" id="KW-0343">GTPase activation</keyword>
<feature type="compositionally biased region" description="Basic and acidic residues" evidence="3">
    <location>
        <begin position="895"/>
        <end position="904"/>
    </location>
</feature>
<dbReference type="InterPro" id="IPR047886">
    <property type="entry name" value="ARHGAP20-like_RhoGAP"/>
</dbReference>
<evidence type="ECO:0000313" key="6">
    <source>
        <dbReference type="EMBL" id="KAK6473781.1"/>
    </source>
</evidence>
<accession>A0ABR0YMY2</accession>